<evidence type="ECO:0000313" key="17">
    <source>
        <dbReference type="Proteomes" id="UP000249056"/>
    </source>
</evidence>
<dbReference type="GO" id="GO:0010468">
    <property type="term" value="P:regulation of gene expression"/>
    <property type="evidence" value="ECO:0007669"/>
    <property type="project" value="TreeGrafter"/>
</dbReference>
<evidence type="ECO:0000259" key="15">
    <source>
        <dbReference type="PROSITE" id="PS50011"/>
    </source>
</evidence>
<evidence type="ECO:0000256" key="12">
    <source>
        <dbReference type="ARBA" id="ARBA00047899"/>
    </source>
</evidence>
<gene>
    <name evidence="16" type="ORF">DID88_006332</name>
</gene>
<feature type="domain" description="Protein kinase" evidence="15">
    <location>
        <begin position="1"/>
        <end position="185"/>
    </location>
</feature>
<comment type="catalytic activity">
    <reaction evidence="13">
        <text>L-seryl-[protein] + ATP = O-phospho-L-seryl-[protein] + ADP + H(+)</text>
        <dbReference type="Rhea" id="RHEA:17989"/>
        <dbReference type="Rhea" id="RHEA-COMP:9863"/>
        <dbReference type="Rhea" id="RHEA-COMP:11604"/>
        <dbReference type="ChEBI" id="CHEBI:15378"/>
        <dbReference type="ChEBI" id="CHEBI:29999"/>
        <dbReference type="ChEBI" id="CHEBI:30616"/>
        <dbReference type="ChEBI" id="CHEBI:83421"/>
        <dbReference type="ChEBI" id="CHEBI:456216"/>
        <dbReference type="EC" id="2.7.11.22"/>
    </reaction>
</comment>
<dbReference type="SUPFAM" id="SSF56112">
    <property type="entry name" value="Protein kinase-like (PK-like)"/>
    <property type="match status" value="1"/>
</dbReference>
<reference evidence="16 17" key="1">
    <citation type="submission" date="2018-06" db="EMBL/GenBank/DDBJ databases">
        <title>Genome Sequence of the Brown Rot Fungal Pathogen Monilinia fructigena.</title>
        <authorList>
            <person name="Landi L."/>
            <person name="De Miccolis Angelini R.M."/>
            <person name="Pollastro S."/>
            <person name="Abate D."/>
            <person name="Faretra F."/>
            <person name="Romanazzi G."/>
        </authorList>
    </citation>
    <scope>NUCLEOTIDE SEQUENCE [LARGE SCALE GENOMIC DNA]</scope>
    <source>
        <strain evidence="16 17">Mfrg269</strain>
    </source>
</reference>
<comment type="caution">
    <text evidence="16">The sequence shown here is derived from an EMBL/GenBank/DDBJ whole genome shotgun (WGS) entry which is preliminary data.</text>
</comment>
<dbReference type="AlphaFoldDB" id="A0A395J322"/>
<dbReference type="GO" id="GO:0000082">
    <property type="term" value="P:G1/S transition of mitotic cell cycle"/>
    <property type="evidence" value="ECO:0007669"/>
    <property type="project" value="TreeGrafter"/>
</dbReference>
<dbReference type="GO" id="GO:0005634">
    <property type="term" value="C:nucleus"/>
    <property type="evidence" value="ECO:0007669"/>
    <property type="project" value="TreeGrafter"/>
</dbReference>
<dbReference type="EC" id="2.7.11.1" evidence="4"/>
<evidence type="ECO:0000256" key="9">
    <source>
        <dbReference type="ARBA" id="ARBA00030980"/>
    </source>
</evidence>
<evidence type="ECO:0000256" key="2">
    <source>
        <dbReference type="ARBA" id="ARBA00011534"/>
    </source>
</evidence>
<sequence>MRANQKDFPRLLSGLAYLHAEQIIHRDISPSNILLPQDINGSDPIVITDFGTAWHPSISSSTEPVDQNALKLVLHAIVDLKHSSPTHHTQHLSISGQPVFFSPNVSAHHQPHYSKTLGTPTEKTWPEALKWKTNPFQWWKIFPSQSWEELLPNVEEDGKDLVSRLVVYESGNRLTADQALNHAFFVEKPNSHN</sequence>
<dbReference type="InterPro" id="IPR011009">
    <property type="entry name" value="Kinase-like_dom_sf"/>
</dbReference>
<evidence type="ECO:0000256" key="14">
    <source>
        <dbReference type="ARBA" id="ARBA00048679"/>
    </source>
</evidence>
<dbReference type="Pfam" id="PF00069">
    <property type="entry name" value="Pkinase"/>
    <property type="match status" value="1"/>
</dbReference>
<dbReference type="InterPro" id="IPR000719">
    <property type="entry name" value="Prot_kinase_dom"/>
</dbReference>
<dbReference type="Proteomes" id="UP000249056">
    <property type="component" value="Unassembled WGS sequence"/>
</dbReference>
<dbReference type="PANTHER" id="PTHR24056">
    <property type="entry name" value="CELL DIVISION PROTEIN KINASE"/>
    <property type="match status" value="1"/>
</dbReference>
<organism evidence="16 17">
    <name type="scientific">Monilinia fructigena</name>
    <dbReference type="NCBI Taxonomy" id="38457"/>
    <lineage>
        <taxon>Eukaryota</taxon>
        <taxon>Fungi</taxon>
        <taxon>Dikarya</taxon>
        <taxon>Ascomycota</taxon>
        <taxon>Pezizomycotina</taxon>
        <taxon>Leotiomycetes</taxon>
        <taxon>Helotiales</taxon>
        <taxon>Sclerotiniaceae</taxon>
        <taxon>Monilinia</taxon>
    </lineage>
</organism>
<evidence type="ECO:0000313" key="16">
    <source>
        <dbReference type="EMBL" id="RAL66646.1"/>
    </source>
</evidence>
<evidence type="ECO:0000256" key="3">
    <source>
        <dbReference type="ARBA" id="ARBA00012425"/>
    </source>
</evidence>
<proteinExistence type="predicted"/>
<evidence type="ECO:0000256" key="4">
    <source>
        <dbReference type="ARBA" id="ARBA00012513"/>
    </source>
</evidence>
<evidence type="ECO:0000256" key="1">
    <source>
        <dbReference type="ARBA" id="ARBA00003747"/>
    </source>
</evidence>
<comment type="catalytic activity">
    <reaction evidence="11">
        <text>L-threonyl-[protein] + ATP = O-phospho-L-threonyl-[protein] + ADP + H(+)</text>
        <dbReference type="Rhea" id="RHEA:46608"/>
        <dbReference type="Rhea" id="RHEA-COMP:11060"/>
        <dbReference type="Rhea" id="RHEA-COMP:11605"/>
        <dbReference type="ChEBI" id="CHEBI:15378"/>
        <dbReference type="ChEBI" id="CHEBI:30013"/>
        <dbReference type="ChEBI" id="CHEBI:30616"/>
        <dbReference type="ChEBI" id="CHEBI:61977"/>
        <dbReference type="ChEBI" id="CHEBI:456216"/>
        <dbReference type="EC" id="2.7.11.22"/>
    </reaction>
</comment>
<dbReference type="PANTHER" id="PTHR24056:SF576">
    <property type="entry name" value="SERINE_THREONINE-PROTEIN KINASE CSK1"/>
    <property type="match status" value="1"/>
</dbReference>
<dbReference type="Gene3D" id="1.10.510.10">
    <property type="entry name" value="Transferase(Phosphotransferase) domain 1"/>
    <property type="match status" value="2"/>
</dbReference>
<accession>A0A395J322</accession>
<dbReference type="EMBL" id="QKRW01000006">
    <property type="protein sequence ID" value="RAL66646.1"/>
    <property type="molecule type" value="Genomic_DNA"/>
</dbReference>
<keyword evidence="7" id="KW-0547">Nucleotide-binding</keyword>
<protein>
    <recommendedName>
        <fullName evidence="6">EKC/KEOPS complex subunit BUD32</fullName>
        <ecNumber evidence="4">2.7.11.1</ecNumber>
        <ecNumber evidence="3">2.7.11.22</ecNumber>
    </recommendedName>
    <alternativeName>
        <fullName evidence="9 10">Atypical Serine/threonine protein kinase BUD32</fullName>
    </alternativeName>
    <alternativeName>
        <fullName evidence="5">EKC/KEOPS complex subunit bud32</fullName>
    </alternativeName>
</protein>
<evidence type="ECO:0000256" key="6">
    <source>
        <dbReference type="ARBA" id="ARBA00019973"/>
    </source>
</evidence>
<dbReference type="InterPro" id="IPR050108">
    <property type="entry name" value="CDK"/>
</dbReference>
<name>A0A395J322_9HELO</name>
<evidence type="ECO:0000256" key="10">
    <source>
        <dbReference type="ARBA" id="ARBA00033194"/>
    </source>
</evidence>
<dbReference type="OrthoDB" id="413582at2759"/>
<dbReference type="GO" id="GO:0000307">
    <property type="term" value="C:cyclin-dependent protein kinase holoenzyme complex"/>
    <property type="evidence" value="ECO:0007669"/>
    <property type="project" value="TreeGrafter"/>
</dbReference>
<dbReference type="SMART" id="SM00220">
    <property type="entry name" value="S_TKc"/>
    <property type="match status" value="1"/>
</dbReference>
<evidence type="ECO:0000256" key="13">
    <source>
        <dbReference type="ARBA" id="ARBA00048367"/>
    </source>
</evidence>
<dbReference type="PROSITE" id="PS00109">
    <property type="entry name" value="PROTEIN_KINASE_TYR"/>
    <property type="match status" value="1"/>
</dbReference>
<keyword evidence="17" id="KW-1185">Reference proteome</keyword>
<keyword evidence="8" id="KW-0067">ATP-binding</keyword>
<dbReference type="GO" id="GO:0005737">
    <property type="term" value="C:cytoplasm"/>
    <property type="evidence" value="ECO:0007669"/>
    <property type="project" value="TreeGrafter"/>
</dbReference>
<comment type="catalytic activity">
    <reaction evidence="14">
        <text>L-seryl-[protein] + ATP = O-phospho-L-seryl-[protein] + ADP + H(+)</text>
        <dbReference type="Rhea" id="RHEA:17989"/>
        <dbReference type="Rhea" id="RHEA-COMP:9863"/>
        <dbReference type="Rhea" id="RHEA-COMP:11604"/>
        <dbReference type="ChEBI" id="CHEBI:15378"/>
        <dbReference type="ChEBI" id="CHEBI:29999"/>
        <dbReference type="ChEBI" id="CHEBI:30616"/>
        <dbReference type="ChEBI" id="CHEBI:83421"/>
        <dbReference type="ChEBI" id="CHEBI:456216"/>
        <dbReference type="EC" id="2.7.11.1"/>
    </reaction>
</comment>
<comment type="catalytic activity">
    <reaction evidence="12">
        <text>L-threonyl-[protein] + ATP = O-phospho-L-threonyl-[protein] + ADP + H(+)</text>
        <dbReference type="Rhea" id="RHEA:46608"/>
        <dbReference type="Rhea" id="RHEA-COMP:11060"/>
        <dbReference type="Rhea" id="RHEA-COMP:11605"/>
        <dbReference type="ChEBI" id="CHEBI:15378"/>
        <dbReference type="ChEBI" id="CHEBI:30013"/>
        <dbReference type="ChEBI" id="CHEBI:30616"/>
        <dbReference type="ChEBI" id="CHEBI:61977"/>
        <dbReference type="ChEBI" id="CHEBI:456216"/>
        <dbReference type="EC" id="2.7.11.1"/>
    </reaction>
</comment>
<evidence type="ECO:0000256" key="11">
    <source>
        <dbReference type="ARBA" id="ARBA00047811"/>
    </source>
</evidence>
<evidence type="ECO:0000256" key="7">
    <source>
        <dbReference type="ARBA" id="ARBA00022741"/>
    </source>
</evidence>
<dbReference type="GO" id="GO:0030332">
    <property type="term" value="F:cyclin binding"/>
    <property type="evidence" value="ECO:0007669"/>
    <property type="project" value="TreeGrafter"/>
</dbReference>
<evidence type="ECO:0000256" key="8">
    <source>
        <dbReference type="ARBA" id="ARBA00022840"/>
    </source>
</evidence>
<comment type="function">
    <text evidence="1">Component of the EKC/KEOPS complex that is required for the formation of a threonylcarbamoyl group on adenosine at position 37 (t(6)A37) in tRNAs that read codons beginning with adenine. The complex is probably involved in the transfer of the threonylcarbamoyl moiety of threonylcarbamoyl-AMP (TC-AMP) to the N6 group of A37. BUD32 has ATPase activity in the context of the EKC/KEOPS complex and likely plays a supporting role to the catalytic subunit KAE1. The EKC/KEOPS complex also promotes both telomere uncapping and telomere elongation. The complex is required for efficient recruitment of transcriptional coactivators.</text>
</comment>
<dbReference type="GO" id="GO:0005524">
    <property type="term" value="F:ATP binding"/>
    <property type="evidence" value="ECO:0007669"/>
    <property type="project" value="UniProtKB-KW"/>
</dbReference>
<dbReference type="GO" id="GO:0004693">
    <property type="term" value="F:cyclin-dependent protein serine/threonine kinase activity"/>
    <property type="evidence" value="ECO:0007669"/>
    <property type="project" value="UniProtKB-EC"/>
</dbReference>
<dbReference type="EC" id="2.7.11.22" evidence="3"/>
<comment type="subunit">
    <text evidence="2">Component of the EKC/KEOPS complex composed of at least BUD32, CGI121, GON7, KAE1 and PCC1; the whole complex dimerizes.</text>
</comment>
<dbReference type="InterPro" id="IPR008266">
    <property type="entry name" value="Tyr_kinase_AS"/>
</dbReference>
<dbReference type="GO" id="GO:0007165">
    <property type="term" value="P:signal transduction"/>
    <property type="evidence" value="ECO:0007669"/>
    <property type="project" value="TreeGrafter"/>
</dbReference>
<evidence type="ECO:0000256" key="5">
    <source>
        <dbReference type="ARBA" id="ARBA00013948"/>
    </source>
</evidence>
<dbReference type="GO" id="GO:0010389">
    <property type="term" value="P:regulation of G2/M transition of mitotic cell cycle"/>
    <property type="evidence" value="ECO:0007669"/>
    <property type="project" value="TreeGrafter"/>
</dbReference>
<dbReference type="PROSITE" id="PS50011">
    <property type="entry name" value="PROTEIN_KINASE_DOM"/>
    <property type="match status" value="1"/>
</dbReference>